<dbReference type="InterPro" id="IPR053162">
    <property type="entry name" value="DnaD"/>
</dbReference>
<feature type="compositionally biased region" description="Basic and acidic residues" evidence="2">
    <location>
        <begin position="166"/>
        <end position="194"/>
    </location>
</feature>
<dbReference type="Pfam" id="PF07261">
    <property type="entry name" value="DnaB_2"/>
    <property type="match status" value="1"/>
</dbReference>
<accession>A0ABW0LM15</accession>
<dbReference type="InterPro" id="IPR034829">
    <property type="entry name" value="DnaD-like_sf"/>
</dbReference>
<feature type="domain" description="DnaB/C C-terminal" evidence="3">
    <location>
        <begin position="205"/>
        <end position="273"/>
    </location>
</feature>
<sequence length="307" mass="36022">MAKFRMVHTQFWDDPKVVEEMTPEDRYVFLYLLTNSNTKQIGIYTITRKQMSFDTGYTQEAIQSILERLIEKHKLVKYNADTREIAIKNWGKFNFGRGGKPMEDCVKSELTSVKDVELIRYVGERVENKRIRAIYESFINPTVESDSENEKVSIHAGFDDTLTIRGQEEEKEKEEEKEQEQQQEKEYKQEEHHGSGGGCGQQNAINFYQQNFGMLSPFITEEILHSVDEFSDELVIEAMKIALTFGKRNWRYTYGVLKRWRDEQVKTVEDVYALEKEFEQRKLQPQMPEMSPNIPGIYVHDPSLGED</sequence>
<dbReference type="NCBIfam" id="TIGR01446">
    <property type="entry name" value="DnaD_dom"/>
    <property type="match status" value="1"/>
</dbReference>
<dbReference type="RefSeq" id="WP_382353142.1">
    <property type="nucleotide sequence ID" value="NZ_JBHSMC010000020.1"/>
</dbReference>
<evidence type="ECO:0000256" key="2">
    <source>
        <dbReference type="SAM" id="MobiDB-lite"/>
    </source>
</evidence>
<proteinExistence type="inferred from homology"/>
<name>A0ABW0LM15_9BACI</name>
<evidence type="ECO:0000313" key="5">
    <source>
        <dbReference type="Proteomes" id="UP001596147"/>
    </source>
</evidence>
<evidence type="ECO:0000313" key="4">
    <source>
        <dbReference type="EMBL" id="MFC5465952.1"/>
    </source>
</evidence>
<dbReference type="InterPro" id="IPR006343">
    <property type="entry name" value="DnaB/C_C"/>
</dbReference>
<dbReference type="PANTHER" id="PTHR37293:SF5">
    <property type="entry name" value="DNA REPLICATION PROTEIN"/>
    <property type="match status" value="1"/>
</dbReference>
<protein>
    <submittedName>
        <fullName evidence="4">DnaD domain-containing protein</fullName>
    </submittedName>
</protein>
<comment type="similarity">
    <text evidence="1">Belongs to the DnaB/DnaD family.</text>
</comment>
<keyword evidence="5" id="KW-1185">Reference proteome</keyword>
<organism evidence="4 5">
    <name type="scientific">Lederbergia graminis</name>
    <dbReference type="NCBI Taxonomy" id="735518"/>
    <lineage>
        <taxon>Bacteria</taxon>
        <taxon>Bacillati</taxon>
        <taxon>Bacillota</taxon>
        <taxon>Bacilli</taxon>
        <taxon>Bacillales</taxon>
        <taxon>Bacillaceae</taxon>
        <taxon>Lederbergia</taxon>
    </lineage>
</organism>
<dbReference type="Gene3D" id="1.10.10.630">
    <property type="entry name" value="DnaD domain-like"/>
    <property type="match status" value="1"/>
</dbReference>
<comment type="caution">
    <text evidence="4">The sequence shown here is derived from an EMBL/GenBank/DDBJ whole genome shotgun (WGS) entry which is preliminary data.</text>
</comment>
<evidence type="ECO:0000256" key="1">
    <source>
        <dbReference type="ARBA" id="ARBA00093462"/>
    </source>
</evidence>
<dbReference type="PANTHER" id="PTHR37293">
    <property type="entry name" value="PHAGE REPLICATION PROTEIN-RELATED"/>
    <property type="match status" value="1"/>
</dbReference>
<feature type="region of interest" description="Disordered" evidence="2">
    <location>
        <begin position="163"/>
        <end position="201"/>
    </location>
</feature>
<dbReference type="SUPFAM" id="SSF158499">
    <property type="entry name" value="DnaD domain-like"/>
    <property type="match status" value="1"/>
</dbReference>
<dbReference type="Proteomes" id="UP001596147">
    <property type="component" value="Unassembled WGS sequence"/>
</dbReference>
<reference evidence="5" key="1">
    <citation type="journal article" date="2019" name="Int. J. Syst. Evol. Microbiol.">
        <title>The Global Catalogue of Microorganisms (GCM) 10K type strain sequencing project: providing services to taxonomists for standard genome sequencing and annotation.</title>
        <authorList>
            <consortium name="The Broad Institute Genomics Platform"/>
            <consortium name="The Broad Institute Genome Sequencing Center for Infectious Disease"/>
            <person name="Wu L."/>
            <person name="Ma J."/>
        </authorList>
    </citation>
    <scope>NUCLEOTIDE SEQUENCE [LARGE SCALE GENOMIC DNA]</scope>
    <source>
        <strain evidence="5">CGMCC 1.12237</strain>
    </source>
</reference>
<feature type="region of interest" description="Disordered" evidence="2">
    <location>
        <begin position="283"/>
        <end position="307"/>
    </location>
</feature>
<gene>
    <name evidence="4" type="ORF">ACFPM4_14565</name>
</gene>
<dbReference type="EMBL" id="JBHSMC010000020">
    <property type="protein sequence ID" value="MFC5465952.1"/>
    <property type="molecule type" value="Genomic_DNA"/>
</dbReference>
<evidence type="ECO:0000259" key="3">
    <source>
        <dbReference type="Pfam" id="PF07261"/>
    </source>
</evidence>